<proteinExistence type="predicted"/>
<name>A0A8S3K620_9BILA</name>
<accession>A0A8S3K620</accession>
<dbReference type="EMBL" id="CAJOBJ010373320">
    <property type="protein sequence ID" value="CAF5224463.1"/>
    <property type="molecule type" value="Genomic_DNA"/>
</dbReference>
<evidence type="ECO:0000313" key="2">
    <source>
        <dbReference type="Proteomes" id="UP000681720"/>
    </source>
</evidence>
<dbReference type="Proteomes" id="UP000681720">
    <property type="component" value="Unassembled WGS sequence"/>
</dbReference>
<gene>
    <name evidence="1" type="ORF">GIL414_LOCUS86122</name>
</gene>
<feature type="non-terminal residue" evidence="1">
    <location>
        <position position="48"/>
    </location>
</feature>
<sequence>MALNYETLIRAASKPPGQRTTTEINDFIFPWLKQSLKKKQGIFQKISD</sequence>
<reference evidence="1" key="1">
    <citation type="submission" date="2021-02" db="EMBL/GenBank/DDBJ databases">
        <authorList>
            <person name="Nowell W R."/>
        </authorList>
    </citation>
    <scope>NUCLEOTIDE SEQUENCE</scope>
</reference>
<dbReference type="AlphaFoldDB" id="A0A8S3K620"/>
<comment type="caution">
    <text evidence="1">The sequence shown here is derived from an EMBL/GenBank/DDBJ whole genome shotgun (WGS) entry which is preliminary data.</text>
</comment>
<evidence type="ECO:0000313" key="1">
    <source>
        <dbReference type="EMBL" id="CAF5224463.1"/>
    </source>
</evidence>
<organism evidence="1 2">
    <name type="scientific">Rotaria magnacalcarata</name>
    <dbReference type="NCBI Taxonomy" id="392030"/>
    <lineage>
        <taxon>Eukaryota</taxon>
        <taxon>Metazoa</taxon>
        <taxon>Spiralia</taxon>
        <taxon>Gnathifera</taxon>
        <taxon>Rotifera</taxon>
        <taxon>Eurotatoria</taxon>
        <taxon>Bdelloidea</taxon>
        <taxon>Philodinida</taxon>
        <taxon>Philodinidae</taxon>
        <taxon>Rotaria</taxon>
    </lineage>
</organism>
<protein>
    <submittedName>
        <fullName evidence="1">Uncharacterized protein</fullName>
    </submittedName>
</protein>